<feature type="region of interest" description="Disordered" evidence="1">
    <location>
        <begin position="101"/>
        <end position="157"/>
    </location>
</feature>
<dbReference type="Proteomes" id="UP001596312">
    <property type="component" value="Unassembled WGS sequence"/>
</dbReference>
<evidence type="ECO:0000256" key="2">
    <source>
        <dbReference type="SAM" id="Phobius"/>
    </source>
</evidence>
<feature type="transmembrane region" description="Helical" evidence="2">
    <location>
        <begin position="41"/>
        <end position="60"/>
    </location>
</feature>
<comment type="caution">
    <text evidence="3">The sequence shown here is derived from an EMBL/GenBank/DDBJ whole genome shotgun (WGS) entry which is preliminary data.</text>
</comment>
<keyword evidence="2" id="KW-0812">Transmembrane</keyword>
<dbReference type="EMBL" id="JBHSXQ010000003">
    <property type="protein sequence ID" value="MFC6906035.1"/>
    <property type="molecule type" value="Genomic_DNA"/>
</dbReference>
<keyword evidence="2" id="KW-1133">Transmembrane helix</keyword>
<name>A0ABD5V3Q3_9EURY</name>
<evidence type="ECO:0000313" key="3">
    <source>
        <dbReference type="EMBL" id="MFC6906035.1"/>
    </source>
</evidence>
<dbReference type="AlphaFoldDB" id="A0ABD5V3Q3"/>
<protein>
    <submittedName>
        <fullName evidence="3">Uncharacterized protein</fullName>
    </submittedName>
</protein>
<organism evidence="3 4">
    <name type="scientific">Halalkalicoccus tibetensis</name>
    <dbReference type="NCBI Taxonomy" id="175632"/>
    <lineage>
        <taxon>Archaea</taxon>
        <taxon>Methanobacteriati</taxon>
        <taxon>Methanobacteriota</taxon>
        <taxon>Stenosarchaea group</taxon>
        <taxon>Halobacteria</taxon>
        <taxon>Halobacteriales</taxon>
        <taxon>Halococcaceae</taxon>
        <taxon>Halalkalicoccus</taxon>
    </lineage>
</organism>
<proteinExistence type="predicted"/>
<accession>A0ABD5V3Q3</accession>
<reference evidence="3 4" key="1">
    <citation type="journal article" date="2019" name="Int. J. Syst. Evol. Microbiol.">
        <title>The Global Catalogue of Microorganisms (GCM) 10K type strain sequencing project: providing services to taxonomists for standard genome sequencing and annotation.</title>
        <authorList>
            <consortium name="The Broad Institute Genomics Platform"/>
            <consortium name="The Broad Institute Genome Sequencing Center for Infectious Disease"/>
            <person name="Wu L."/>
            <person name="Ma J."/>
        </authorList>
    </citation>
    <scope>NUCLEOTIDE SEQUENCE [LARGE SCALE GENOMIC DNA]</scope>
    <source>
        <strain evidence="3 4">CGMCC 1.3240</strain>
    </source>
</reference>
<evidence type="ECO:0000313" key="4">
    <source>
        <dbReference type="Proteomes" id="UP001596312"/>
    </source>
</evidence>
<keyword evidence="2" id="KW-0472">Membrane</keyword>
<sequence length="197" mass="20257">MKTRLLSIVGVLVFVSAVIHLSLGISGLVEAVSGDGSVLLPALYLLGGLAAIALLGTIVLTPVATTAYAAGTGLMALFLLAYADVHAFGVAESTLGVDLHDHGGDGHSHDDGHDHNGDGHSHDHDENGHGHSHDDDHDHDGDGHSHDHGHDDHDHDDGTLTVLADHLLEDAYALVSKSVEAGAAVGFAVLASLGDRE</sequence>
<gene>
    <name evidence="3" type="ORF">ACFQGH_12620</name>
</gene>
<keyword evidence="4" id="KW-1185">Reference proteome</keyword>
<feature type="transmembrane region" description="Helical" evidence="2">
    <location>
        <begin position="67"/>
        <end position="85"/>
    </location>
</feature>
<dbReference type="RefSeq" id="WP_340604570.1">
    <property type="nucleotide sequence ID" value="NZ_JBBMXV010000003.1"/>
</dbReference>
<evidence type="ECO:0000256" key="1">
    <source>
        <dbReference type="SAM" id="MobiDB-lite"/>
    </source>
</evidence>